<feature type="non-terminal residue" evidence="1">
    <location>
        <position position="112"/>
    </location>
</feature>
<accession>A0ABU5ZFZ5</accession>
<sequence>MTTPVTATKYSLPLATSVTSTTKFVIGLIDGSGCEWMTHDITATPPPATALAAGTLSVVANKTTPISCVDGKAKLTVTGAATGGLGPFTFSFFGNTSTDPAKNTFLRRNIQV</sequence>
<dbReference type="RefSeq" id="WP_323984429.1">
    <property type="nucleotide sequence ID" value="NZ_JAYKBW010000038.1"/>
</dbReference>
<evidence type="ECO:0000313" key="1">
    <source>
        <dbReference type="EMBL" id="MEB3076461.1"/>
    </source>
</evidence>
<name>A0ABU5ZFZ5_9FLAO</name>
<reference evidence="1 2" key="1">
    <citation type="submission" date="2023-12" db="EMBL/GenBank/DDBJ databases">
        <title>Genomic sequences of Capnocytophaga and Parvimonas strains.</title>
        <authorList>
            <person name="Watt R.M."/>
            <person name="Wang M."/>
            <person name="Yang T."/>
            <person name="Tong W.M."/>
        </authorList>
    </citation>
    <scope>NUCLEOTIDE SEQUENCE [LARGE SCALE GENOMIC DNA]</scope>
    <source>
        <strain evidence="1 2">CCUG 13096</strain>
    </source>
</reference>
<dbReference type="EMBL" id="JAYKBW010000038">
    <property type="protein sequence ID" value="MEB3076461.1"/>
    <property type="molecule type" value="Genomic_DNA"/>
</dbReference>
<evidence type="ECO:0000313" key="2">
    <source>
        <dbReference type="Proteomes" id="UP001311730"/>
    </source>
</evidence>
<comment type="caution">
    <text evidence="1">The sequence shown here is derived from an EMBL/GenBank/DDBJ whole genome shotgun (WGS) entry which is preliminary data.</text>
</comment>
<gene>
    <name evidence="1" type="ORF">VJJ08_14375</name>
</gene>
<keyword evidence="2" id="KW-1185">Reference proteome</keyword>
<proteinExistence type="predicted"/>
<protein>
    <submittedName>
        <fullName evidence="1">Uncharacterized protein</fullName>
    </submittedName>
</protein>
<dbReference type="Proteomes" id="UP001311730">
    <property type="component" value="Unassembled WGS sequence"/>
</dbReference>
<organism evidence="1 2">
    <name type="scientific">Capnocytophaga gingivalis</name>
    <dbReference type="NCBI Taxonomy" id="1017"/>
    <lineage>
        <taxon>Bacteria</taxon>
        <taxon>Pseudomonadati</taxon>
        <taxon>Bacteroidota</taxon>
        <taxon>Flavobacteriia</taxon>
        <taxon>Flavobacteriales</taxon>
        <taxon>Flavobacteriaceae</taxon>
        <taxon>Capnocytophaga</taxon>
    </lineage>
</organism>